<dbReference type="InterPro" id="IPR052226">
    <property type="entry name" value="UPF0332_toxin"/>
</dbReference>
<protein>
    <submittedName>
        <fullName evidence="3">Uncharacterized conserved protein related to C-terminal domain of eukaryotic chaperone, SACSIN</fullName>
    </submittedName>
</protein>
<accession>A0A0S6UG34</accession>
<evidence type="ECO:0000259" key="2">
    <source>
        <dbReference type="Pfam" id="PF05168"/>
    </source>
</evidence>
<reference evidence="3" key="1">
    <citation type="journal article" date="2014" name="Gene">
        <title>Genome-guided analysis of transformation efficiency and carbon dioxide assimilation by Moorella thermoacetica Y72.</title>
        <authorList>
            <person name="Tsukahara K."/>
            <person name="Kita A."/>
            <person name="Nakashimada Y."/>
            <person name="Hoshino T."/>
            <person name="Murakami K."/>
        </authorList>
    </citation>
    <scope>NUCLEOTIDE SEQUENCE [LARGE SCALE GENOMIC DNA]</scope>
    <source>
        <strain evidence="3">Y72</strain>
    </source>
</reference>
<dbReference type="AlphaFoldDB" id="A0A0S6UG34"/>
<dbReference type="PANTHER" id="PTHR36565:SF1">
    <property type="entry name" value="UPF0332 PROTEIN TM_1000"/>
    <property type="match status" value="1"/>
</dbReference>
<dbReference type="EMBL" id="DF238840">
    <property type="protein sequence ID" value="GAF27181.1"/>
    <property type="molecule type" value="Genomic_DNA"/>
</dbReference>
<sequence length="135" mass="15278">MKEEIKQLILYRMERAKEAIAEAELLFSEGHIRTSVNRLYYACFYAVSAILLAKGYSSAKHSGIRSLFHQKIVKAGLVNPSAGTLYNRLFDARQKADYADLVKFEADIVAPWFDEVKSLVHQITTLVVKEIRSPG</sequence>
<proteinExistence type="inferred from homology"/>
<dbReference type="InterPro" id="IPR007842">
    <property type="entry name" value="HEPN_dom"/>
</dbReference>
<evidence type="ECO:0000313" key="3">
    <source>
        <dbReference type="EMBL" id="GAF27181.1"/>
    </source>
</evidence>
<dbReference type="RefSeq" id="WP_025774912.1">
    <property type="nucleotide sequence ID" value="NZ_DF238840.1"/>
</dbReference>
<gene>
    <name evidence="3" type="ORF">MTY_2522</name>
</gene>
<dbReference type="PANTHER" id="PTHR36565">
    <property type="entry name" value="UPF0332 PROTEIN TM_1000"/>
    <property type="match status" value="1"/>
</dbReference>
<dbReference type="Proteomes" id="UP000063718">
    <property type="component" value="Unassembled WGS sequence"/>
</dbReference>
<name>A0A0S6UG34_NEOTH</name>
<comment type="similarity">
    <text evidence="1">Belongs to the UPF0332 family.</text>
</comment>
<dbReference type="Gene3D" id="1.20.120.330">
    <property type="entry name" value="Nucleotidyltransferases domain 2"/>
    <property type="match status" value="1"/>
</dbReference>
<dbReference type="Pfam" id="PF05168">
    <property type="entry name" value="HEPN"/>
    <property type="match status" value="1"/>
</dbReference>
<evidence type="ECO:0000256" key="1">
    <source>
        <dbReference type="ARBA" id="ARBA00038248"/>
    </source>
</evidence>
<feature type="domain" description="HEPN" evidence="2">
    <location>
        <begin position="12"/>
        <end position="117"/>
    </location>
</feature>
<organism evidence="3">
    <name type="scientific">Moorella thermoacetica Y72</name>
    <dbReference type="NCBI Taxonomy" id="1325331"/>
    <lineage>
        <taxon>Bacteria</taxon>
        <taxon>Bacillati</taxon>
        <taxon>Bacillota</taxon>
        <taxon>Clostridia</taxon>
        <taxon>Neomoorellales</taxon>
        <taxon>Neomoorellaceae</taxon>
        <taxon>Neomoorella</taxon>
    </lineage>
</organism>